<keyword evidence="3" id="KW-1185">Reference proteome</keyword>
<gene>
    <name evidence="2" type="ordered locus">PANA_3931</name>
</gene>
<dbReference type="HOGENOM" id="CLU_2303157_0_0_6"/>
<dbReference type="EMBL" id="CP001875">
    <property type="protein sequence ID" value="ADD79098.1"/>
    <property type="molecule type" value="Genomic_DNA"/>
</dbReference>
<evidence type="ECO:0000313" key="3">
    <source>
        <dbReference type="Proteomes" id="UP000001702"/>
    </source>
</evidence>
<evidence type="ECO:0000256" key="1">
    <source>
        <dbReference type="SAM" id="SignalP"/>
    </source>
</evidence>
<accession>D4GE56</accession>
<evidence type="ECO:0008006" key="4">
    <source>
        <dbReference type="Google" id="ProtNLM"/>
    </source>
</evidence>
<dbReference type="KEGG" id="pam:PANA_3931"/>
<reference evidence="2 3" key="1">
    <citation type="journal article" date="2010" name="J. Bacteriol.">
        <title>Genome sequence of Pantoea ananatis LMG20103, the causative agent of Eucalyptus blight and dieback.</title>
        <authorList>
            <person name="De Maayer P."/>
            <person name="Chan W.Y."/>
            <person name="Venter S.N."/>
            <person name="Toth I.K."/>
            <person name="Birch P.R."/>
            <person name="Joubert F."/>
            <person name="Coutinho T.A."/>
        </authorList>
    </citation>
    <scope>NUCLEOTIDE SEQUENCE [LARGE SCALE GENOMIC DNA]</scope>
    <source>
        <strain evidence="2 3">LMG 20103</strain>
    </source>
</reference>
<keyword evidence="1" id="KW-0732">Signal</keyword>
<proteinExistence type="predicted"/>
<protein>
    <recommendedName>
        <fullName evidence="4">Type 1 fimbrial protein</fullName>
    </recommendedName>
</protein>
<name>D4GE56_PANAM</name>
<feature type="signal peptide" evidence="1">
    <location>
        <begin position="1"/>
        <end position="30"/>
    </location>
</feature>
<dbReference type="eggNOG" id="ENOG5031KTF">
    <property type="taxonomic scope" value="Bacteria"/>
</dbReference>
<feature type="chain" id="PRO_5003057200" description="Type 1 fimbrial protein" evidence="1">
    <location>
        <begin position="31"/>
        <end position="102"/>
    </location>
</feature>
<evidence type="ECO:0000313" key="2">
    <source>
        <dbReference type="EMBL" id="ADD79098.1"/>
    </source>
</evidence>
<dbReference type="AlphaFoldDB" id="D4GE56"/>
<dbReference type="Proteomes" id="UP000001702">
    <property type="component" value="Chromosome"/>
</dbReference>
<organism evidence="2 3">
    <name type="scientific">Pantoea ananatis (strain LMG 20103)</name>
    <dbReference type="NCBI Taxonomy" id="706191"/>
    <lineage>
        <taxon>Bacteria</taxon>
        <taxon>Pseudomonadati</taxon>
        <taxon>Pseudomonadota</taxon>
        <taxon>Gammaproteobacteria</taxon>
        <taxon>Enterobacterales</taxon>
        <taxon>Erwiniaceae</taxon>
        <taxon>Pantoea</taxon>
    </lineage>
</organism>
<sequence length="102" mass="11262">MFMKINTECEAMKKLTYVFVLMALSSSSFATGGQITFRGAIVETGCDTLIVHSQIKQSCTRGGKTEAATLGLNDSQQSLPFKLGTMQLKKVGNYRMMTVNYY</sequence>